<protein>
    <recommendedName>
        <fullName evidence="3">C2H2-type domain-containing protein</fullName>
    </recommendedName>
</protein>
<dbReference type="Pfam" id="PF01936">
    <property type="entry name" value="NYN"/>
    <property type="match status" value="1"/>
</dbReference>
<proteinExistence type="predicted"/>
<dbReference type="GO" id="GO:0008270">
    <property type="term" value="F:zinc ion binding"/>
    <property type="evidence" value="ECO:0007669"/>
    <property type="project" value="UniProtKB-KW"/>
</dbReference>
<name>A0ABD3HU43_9MARC</name>
<dbReference type="PANTHER" id="PTHR35744">
    <property type="entry name" value="C2H2-TYPE DOMAIN-CONTAINING PROTEIN"/>
    <property type="match status" value="1"/>
</dbReference>
<evidence type="ECO:0000313" key="5">
    <source>
        <dbReference type="Proteomes" id="UP001633002"/>
    </source>
</evidence>
<organism evidence="4 5">
    <name type="scientific">Riccia sorocarpa</name>
    <dbReference type="NCBI Taxonomy" id="122646"/>
    <lineage>
        <taxon>Eukaryota</taxon>
        <taxon>Viridiplantae</taxon>
        <taxon>Streptophyta</taxon>
        <taxon>Embryophyta</taxon>
        <taxon>Marchantiophyta</taxon>
        <taxon>Marchantiopsida</taxon>
        <taxon>Marchantiidae</taxon>
        <taxon>Marchantiales</taxon>
        <taxon>Ricciaceae</taxon>
        <taxon>Riccia</taxon>
    </lineage>
</organism>
<dbReference type="InterPro" id="IPR036236">
    <property type="entry name" value="Znf_C2H2_sf"/>
</dbReference>
<evidence type="ECO:0000256" key="2">
    <source>
        <dbReference type="SAM" id="MobiDB-lite"/>
    </source>
</evidence>
<keyword evidence="1" id="KW-0862">Zinc</keyword>
<reference evidence="4 5" key="1">
    <citation type="submission" date="2024-09" db="EMBL/GenBank/DDBJ databases">
        <title>Chromosome-scale assembly of Riccia sorocarpa.</title>
        <authorList>
            <person name="Paukszto L."/>
        </authorList>
    </citation>
    <scope>NUCLEOTIDE SEQUENCE [LARGE SCALE GENOMIC DNA]</scope>
    <source>
        <strain evidence="4">LP-2024</strain>
        <tissue evidence="4">Aerial parts of the thallus</tissue>
    </source>
</reference>
<sequence>MSYAAYSSGIISSCLASSVVESWSHRFPPGGRISPKNIKIARIKNRLPVSYKNRRSCWTVCACGDELSTEEEQNVRGEMSVGIFWDLDNKPPVLVPPYDAAMRLRNLGEELGEVVDMVAYANRNAFTYVPGWVREQRQDRRRLDQLEIQGLVKAEHPYYCKLCGRVWWTNVALRRHFKQVHEKERKQRLEYLKTLKGKRRARFLIKHAEEEVKYKEVARRVLVPKSGYGLASELRRAGVNVKTVESKPQAADQALKKHIAFWMNNGVDCICLVSDDTDFLAILGTARRKGVKVVVVGDAHTLQRVADASFSWEDVASGRYFVSGSRSRDDYYDSKLEEEVYPNEGNDYKDPYDDYSHEGINLFGYAESGMSSGDRNQEIPTRDDDTGHYSGNEGVDYISEYDRYEEYRVLKWAV</sequence>
<keyword evidence="1" id="KW-0479">Metal-binding</keyword>
<dbReference type="Gene3D" id="3.40.50.1010">
    <property type="entry name" value="5'-nuclease"/>
    <property type="match status" value="1"/>
</dbReference>
<evidence type="ECO:0000313" key="4">
    <source>
        <dbReference type="EMBL" id="KAL3693869.1"/>
    </source>
</evidence>
<dbReference type="PANTHER" id="PTHR35744:SF2">
    <property type="entry name" value="OS06G0166200 PROTEIN"/>
    <property type="match status" value="1"/>
</dbReference>
<keyword evidence="5" id="KW-1185">Reference proteome</keyword>
<comment type="caution">
    <text evidence="4">The sequence shown here is derived from an EMBL/GenBank/DDBJ whole genome shotgun (WGS) entry which is preliminary data.</text>
</comment>
<dbReference type="AlphaFoldDB" id="A0ABD3HU43"/>
<dbReference type="InterPro" id="IPR021139">
    <property type="entry name" value="NYN"/>
</dbReference>
<dbReference type="PROSITE" id="PS00028">
    <property type="entry name" value="ZINC_FINGER_C2H2_1"/>
    <property type="match status" value="1"/>
</dbReference>
<gene>
    <name evidence="4" type="ORF">R1sor_007520</name>
</gene>
<keyword evidence="1" id="KW-0863">Zinc-finger</keyword>
<evidence type="ECO:0000259" key="3">
    <source>
        <dbReference type="PROSITE" id="PS50157"/>
    </source>
</evidence>
<feature type="region of interest" description="Disordered" evidence="2">
    <location>
        <begin position="370"/>
        <end position="393"/>
    </location>
</feature>
<feature type="domain" description="C2H2-type" evidence="3">
    <location>
        <begin position="158"/>
        <end position="186"/>
    </location>
</feature>
<accession>A0ABD3HU43</accession>
<feature type="compositionally biased region" description="Basic and acidic residues" evidence="2">
    <location>
        <begin position="375"/>
        <end position="387"/>
    </location>
</feature>
<evidence type="ECO:0000256" key="1">
    <source>
        <dbReference type="PROSITE-ProRule" id="PRU00042"/>
    </source>
</evidence>
<dbReference type="Proteomes" id="UP001633002">
    <property type="component" value="Unassembled WGS sequence"/>
</dbReference>
<dbReference type="PROSITE" id="PS50157">
    <property type="entry name" value="ZINC_FINGER_C2H2_2"/>
    <property type="match status" value="1"/>
</dbReference>
<dbReference type="SUPFAM" id="SSF57667">
    <property type="entry name" value="beta-beta-alpha zinc fingers"/>
    <property type="match status" value="1"/>
</dbReference>
<dbReference type="InterPro" id="IPR013087">
    <property type="entry name" value="Znf_C2H2_type"/>
</dbReference>
<dbReference type="EMBL" id="JBJQOH010000003">
    <property type="protein sequence ID" value="KAL3693869.1"/>
    <property type="molecule type" value="Genomic_DNA"/>
</dbReference>